<organism evidence="2 3">
    <name type="scientific">Gillisia lutea</name>
    <dbReference type="NCBI Taxonomy" id="2909668"/>
    <lineage>
        <taxon>Bacteria</taxon>
        <taxon>Pseudomonadati</taxon>
        <taxon>Bacteroidota</taxon>
        <taxon>Flavobacteriia</taxon>
        <taxon>Flavobacteriales</taxon>
        <taxon>Flavobacteriaceae</taxon>
        <taxon>Gillisia</taxon>
    </lineage>
</organism>
<dbReference type="Proteomes" id="UP001179363">
    <property type="component" value="Unassembled WGS sequence"/>
</dbReference>
<comment type="caution">
    <text evidence="2">The sequence shown here is derived from an EMBL/GenBank/DDBJ whole genome shotgun (WGS) entry which is preliminary data.</text>
</comment>
<keyword evidence="1" id="KW-0812">Transmembrane</keyword>
<feature type="transmembrane region" description="Helical" evidence="1">
    <location>
        <begin position="30"/>
        <end position="47"/>
    </location>
</feature>
<keyword evidence="1" id="KW-0472">Membrane</keyword>
<evidence type="ECO:0000313" key="2">
    <source>
        <dbReference type="EMBL" id="MCF4100197.1"/>
    </source>
</evidence>
<feature type="transmembrane region" description="Helical" evidence="1">
    <location>
        <begin position="5"/>
        <end position="24"/>
    </location>
</feature>
<accession>A0ABS9EBD2</accession>
<evidence type="ECO:0000313" key="3">
    <source>
        <dbReference type="Proteomes" id="UP001179363"/>
    </source>
</evidence>
<proteinExistence type="predicted"/>
<evidence type="ECO:0000256" key="1">
    <source>
        <dbReference type="SAM" id="Phobius"/>
    </source>
</evidence>
<gene>
    <name evidence="2" type="ORF">L1I30_00820</name>
</gene>
<keyword evidence="3" id="KW-1185">Reference proteome</keyword>
<protein>
    <submittedName>
        <fullName evidence="2">Uncharacterized protein</fullName>
    </submittedName>
</protein>
<sequence length="74" mass="8418">MILKLGIKIVILGIELFLAFYSFILTDSLLVKFLFFAFSAMIIAFAVTKVTNKILPSDKDYISPENEREEVSIK</sequence>
<dbReference type="RefSeq" id="WP_236132350.1">
    <property type="nucleotide sequence ID" value="NZ_JAKGTH010000006.1"/>
</dbReference>
<name>A0ABS9EBD2_9FLAO</name>
<reference evidence="2" key="1">
    <citation type="submission" date="2022-01" db="EMBL/GenBank/DDBJ databases">
        <title>Gillisia lutea sp. nov., isolated from marine plastic residues from the Malvarosa beach (Valencia, Spain).</title>
        <authorList>
            <person name="Vidal-Verdu A."/>
            <person name="Molina-Menor E."/>
            <person name="Satari L."/>
            <person name="Pascual J."/>
            <person name="Pereto J."/>
            <person name="Porcar M."/>
        </authorList>
    </citation>
    <scope>NUCLEOTIDE SEQUENCE</scope>
    <source>
        <strain evidence="2">M10.2A</strain>
    </source>
</reference>
<dbReference type="EMBL" id="JAKGTH010000006">
    <property type="protein sequence ID" value="MCF4100197.1"/>
    <property type="molecule type" value="Genomic_DNA"/>
</dbReference>
<keyword evidence="1" id="KW-1133">Transmembrane helix</keyword>